<protein>
    <submittedName>
        <fullName evidence="1">Uncharacterized protein</fullName>
    </submittedName>
</protein>
<gene>
    <name evidence="1" type="ORF">R1sor_003418</name>
</gene>
<organism evidence="1 2">
    <name type="scientific">Riccia sorocarpa</name>
    <dbReference type="NCBI Taxonomy" id="122646"/>
    <lineage>
        <taxon>Eukaryota</taxon>
        <taxon>Viridiplantae</taxon>
        <taxon>Streptophyta</taxon>
        <taxon>Embryophyta</taxon>
        <taxon>Marchantiophyta</taxon>
        <taxon>Marchantiopsida</taxon>
        <taxon>Marchantiidae</taxon>
        <taxon>Marchantiales</taxon>
        <taxon>Ricciaceae</taxon>
        <taxon>Riccia</taxon>
    </lineage>
</organism>
<comment type="caution">
    <text evidence="1">The sequence shown here is derived from an EMBL/GenBank/DDBJ whole genome shotgun (WGS) entry which is preliminary data.</text>
</comment>
<evidence type="ECO:0000313" key="2">
    <source>
        <dbReference type="Proteomes" id="UP001633002"/>
    </source>
</evidence>
<proteinExistence type="predicted"/>
<name>A0ABD3H3P7_9MARC</name>
<evidence type="ECO:0000313" key="1">
    <source>
        <dbReference type="EMBL" id="KAL3685396.1"/>
    </source>
</evidence>
<keyword evidence="2" id="KW-1185">Reference proteome</keyword>
<accession>A0ABD3H3P7</accession>
<dbReference type="AlphaFoldDB" id="A0ABD3H3P7"/>
<reference evidence="1 2" key="1">
    <citation type="submission" date="2024-09" db="EMBL/GenBank/DDBJ databases">
        <title>Chromosome-scale assembly of Riccia sorocarpa.</title>
        <authorList>
            <person name="Paukszto L."/>
        </authorList>
    </citation>
    <scope>NUCLEOTIDE SEQUENCE [LARGE SCALE GENOMIC DNA]</scope>
    <source>
        <strain evidence="1">LP-2024</strain>
        <tissue evidence="1">Aerial parts of the thallus</tissue>
    </source>
</reference>
<dbReference type="EMBL" id="JBJQOH010000006">
    <property type="protein sequence ID" value="KAL3685396.1"/>
    <property type="molecule type" value="Genomic_DNA"/>
</dbReference>
<dbReference type="Proteomes" id="UP001633002">
    <property type="component" value="Unassembled WGS sequence"/>
</dbReference>
<sequence length="228" mass="25310">MDPPGFVTVWCNRSRKPLVLFYDDEEVFVVAGEAILGFMFKLEVGTGSIFIVVEERGGDDSDGDAFFVGRPVTPNETTSPSWNLPPLQTWRYVVYGTGKSSDLHADVNHLENAEASSRRGLASTVTFGSPRVGSSPRLGSPYATTEVISVFDCLMEMPRGDSSLYKTIHGTTRRLSFEHHCVESLPLTFDGDMVFEFAPIATPDKKHGMHLFLIAQRENKGLYARREP</sequence>